<name>A0A8X6QP42_NEPPI</name>
<evidence type="ECO:0000256" key="1">
    <source>
        <dbReference type="SAM" id="Phobius"/>
    </source>
</evidence>
<dbReference type="EMBL" id="BMAW01033295">
    <property type="protein sequence ID" value="GFU29564.1"/>
    <property type="molecule type" value="Genomic_DNA"/>
</dbReference>
<feature type="transmembrane region" description="Helical" evidence="1">
    <location>
        <begin position="6"/>
        <end position="29"/>
    </location>
</feature>
<sequence>MVGASYLVQTAIILDLYIIQSIIAFVYLFNHVARTDVFVECLKKFDFTLPRDPVGAGRNSIRNFITFGAAYWSQSCSFVKGFLMPIRITEIAYTSITESVITIVQ</sequence>
<keyword evidence="1" id="KW-1133">Transmembrane helix</keyword>
<keyword evidence="1" id="KW-0472">Membrane</keyword>
<keyword evidence="3" id="KW-1185">Reference proteome</keyword>
<organism evidence="2 3">
    <name type="scientific">Nephila pilipes</name>
    <name type="common">Giant wood spider</name>
    <name type="synonym">Nephila maculata</name>
    <dbReference type="NCBI Taxonomy" id="299642"/>
    <lineage>
        <taxon>Eukaryota</taxon>
        <taxon>Metazoa</taxon>
        <taxon>Ecdysozoa</taxon>
        <taxon>Arthropoda</taxon>
        <taxon>Chelicerata</taxon>
        <taxon>Arachnida</taxon>
        <taxon>Araneae</taxon>
        <taxon>Araneomorphae</taxon>
        <taxon>Entelegynae</taxon>
        <taxon>Araneoidea</taxon>
        <taxon>Nephilidae</taxon>
        <taxon>Nephila</taxon>
    </lineage>
</organism>
<evidence type="ECO:0000313" key="2">
    <source>
        <dbReference type="EMBL" id="GFU29564.1"/>
    </source>
</evidence>
<keyword evidence="1" id="KW-0812">Transmembrane</keyword>
<accession>A0A8X6QP42</accession>
<evidence type="ECO:0000313" key="3">
    <source>
        <dbReference type="Proteomes" id="UP000887013"/>
    </source>
</evidence>
<comment type="caution">
    <text evidence="2">The sequence shown here is derived from an EMBL/GenBank/DDBJ whole genome shotgun (WGS) entry which is preliminary data.</text>
</comment>
<proteinExistence type="predicted"/>
<dbReference type="Proteomes" id="UP000887013">
    <property type="component" value="Unassembled WGS sequence"/>
</dbReference>
<dbReference type="AlphaFoldDB" id="A0A8X6QP42"/>
<reference evidence="2" key="1">
    <citation type="submission" date="2020-08" db="EMBL/GenBank/DDBJ databases">
        <title>Multicomponent nature underlies the extraordinary mechanical properties of spider dragline silk.</title>
        <authorList>
            <person name="Kono N."/>
            <person name="Nakamura H."/>
            <person name="Mori M."/>
            <person name="Yoshida Y."/>
            <person name="Ohtoshi R."/>
            <person name="Malay A.D."/>
            <person name="Moran D.A.P."/>
            <person name="Tomita M."/>
            <person name="Numata K."/>
            <person name="Arakawa K."/>
        </authorList>
    </citation>
    <scope>NUCLEOTIDE SEQUENCE</scope>
</reference>
<protein>
    <submittedName>
        <fullName evidence="2">Uncharacterized protein</fullName>
    </submittedName>
</protein>
<gene>
    <name evidence="2" type="ORF">NPIL_511621</name>
</gene>